<dbReference type="InterPro" id="IPR015421">
    <property type="entry name" value="PyrdxlP-dep_Trfase_major"/>
</dbReference>
<dbReference type="EC" id="2.1.2.10" evidence="7"/>
<protein>
    <submittedName>
        <fullName evidence="7">Glycine cleavage system aminomethyltransferase GcvT</fullName>
        <ecNumber evidence="7">2.1.2.10</ecNumber>
    </submittedName>
</protein>
<dbReference type="InterPro" id="IPR015424">
    <property type="entry name" value="PyrdxlP-dep_Trfase"/>
</dbReference>
<gene>
    <name evidence="7" type="primary">gcvT</name>
    <name evidence="7" type="ORF">WMO66_11635</name>
</gene>
<dbReference type="Gene3D" id="3.40.640.10">
    <property type="entry name" value="Type I PLP-dependent aspartate aminotransferase-like (Major domain)"/>
    <property type="match status" value="1"/>
</dbReference>
<accession>A0ABV1G8Y5</accession>
<dbReference type="InterPro" id="IPR015422">
    <property type="entry name" value="PyrdxlP-dep_Trfase_small"/>
</dbReference>
<dbReference type="EMBL" id="JBBMFF010000248">
    <property type="protein sequence ID" value="MEQ2511886.1"/>
    <property type="molecule type" value="Genomic_DNA"/>
</dbReference>
<dbReference type="Pfam" id="PF00464">
    <property type="entry name" value="SHMT"/>
    <property type="match status" value="1"/>
</dbReference>
<dbReference type="Proteomes" id="UP001491552">
    <property type="component" value="Unassembled WGS sequence"/>
</dbReference>
<evidence type="ECO:0000256" key="2">
    <source>
        <dbReference type="ARBA" id="ARBA00008609"/>
    </source>
</evidence>
<dbReference type="RefSeq" id="WP_349136589.1">
    <property type="nucleotide sequence ID" value="NZ_JBBMFF010000248.1"/>
</dbReference>
<dbReference type="InterPro" id="IPR039429">
    <property type="entry name" value="SHMT-like_dom"/>
</dbReference>
<dbReference type="Gene3D" id="3.90.1150.10">
    <property type="entry name" value="Aspartate Aminotransferase, domain 1"/>
    <property type="match status" value="1"/>
</dbReference>
<dbReference type="SUPFAM" id="SSF103025">
    <property type="entry name" value="Folate-binding domain"/>
    <property type="match status" value="1"/>
</dbReference>
<dbReference type="Gene3D" id="3.30.1360.120">
    <property type="entry name" value="Probable tRNA modification gtpase trme, domain 1"/>
    <property type="match status" value="1"/>
</dbReference>
<dbReference type="GO" id="GO:0004047">
    <property type="term" value="F:aminomethyltransferase activity"/>
    <property type="evidence" value="ECO:0007669"/>
    <property type="project" value="UniProtKB-EC"/>
</dbReference>
<dbReference type="InterPro" id="IPR006223">
    <property type="entry name" value="GcvT"/>
</dbReference>
<evidence type="ECO:0000256" key="3">
    <source>
        <dbReference type="ARBA" id="ARBA00022563"/>
    </source>
</evidence>
<dbReference type="Pfam" id="PF01571">
    <property type="entry name" value="GCV_T"/>
    <property type="match status" value="1"/>
</dbReference>
<sequence>MSELKRTQLYDVHVAAGASMVDFGGWEMPIQYPSGIVAEHLYTRHACSLFDVSHMGRVLVEGPDRVAFLQHVLSSNVESLDLNMAQYCIIPTENGSAVDDAYLYRFEEERFLLVVNAANTEKDLAHLREAMKNYNCTMTEITKDWAAIAVQGPKCKDILMTLSGGVQLTEPMKNALGTVTLEGRLVRVAKTGYTGEPLGFEVYCRSEDAAWLWNRLVELGAKPAGLGARDTLRLEAALPLYGHEMGLDPAGNEMPIFAVPLAKFAVSFAPQKGDFIGRKPLEQQFAAFKRIMNRDFSDLSVLPRRIQPITLLDRGVMRAGMPVYRGEKQVGWVTSGTMVPYYVAEGEGLQTVITDETAKRAIGLCYIDSDILTDDTVEVDIRGKRLKAVIPANHMSVSAPPFARPLLYRPEEKDPVGSLENLPGKAFELLKKAEENHLWRQKQCINLIPSENTPSHAVQMLSASDPSCRYAEHKKVLSFYDKDIFYYQGTKFIDEVERLLVEQMRLYLGCAQVETRVVSGQMSNMATFSALMDWKNRLDRKHTPQRLGYVMNNHIIKGGHLSAQPMGALRDYVAVDPKTERTAVVNFPVCRDNIYKIDVEGTKKLIDEYRPELIIFGKSMVLHREPVAEIRAFVDAQNIPTTIMYDMAHVLGLIGDHFQNPFADGAEIVTGSTHKTFFGPQRGVIGVNYQREDLKWGLWEAIESRTFPGSVSNHHLGTQLGMLMAAYEMNHFKDAYQSAIIANAKHFARALKAQGLDVQGDPAIDYTETHQVIVSVGYGTGPEVAERLEENNVIVNYQTTPEEEGFTASGALRMGVSEMTRFGFGPAEFDELAALMADCILRGKDISEDVVRLRSRFTKMHYCFNDAEFNAALDRFAGEIGF</sequence>
<dbReference type="InterPro" id="IPR029043">
    <property type="entry name" value="GcvT/YgfZ_C"/>
</dbReference>
<dbReference type="SUPFAM" id="SSF101790">
    <property type="entry name" value="Aminomethyltransferase beta-barrel domain"/>
    <property type="match status" value="1"/>
</dbReference>
<feature type="domain" description="Serine hydroxymethyltransferase-like" evidence="5">
    <location>
        <begin position="435"/>
        <end position="835"/>
    </location>
</feature>
<evidence type="ECO:0000259" key="6">
    <source>
        <dbReference type="Pfam" id="PF01571"/>
    </source>
</evidence>
<evidence type="ECO:0000313" key="8">
    <source>
        <dbReference type="Proteomes" id="UP001491552"/>
    </source>
</evidence>
<keyword evidence="8" id="KW-1185">Reference proteome</keyword>
<dbReference type="InterPro" id="IPR027266">
    <property type="entry name" value="TrmE/GcvT-like"/>
</dbReference>
<comment type="similarity">
    <text evidence="2">Belongs to the GcvT family.</text>
</comment>
<dbReference type="PANTHER" id="PTHR43757">
    <property type="entry name" value="AMINOMETHYLTRANSFERASE"/>
    <property type="match status" value="1"/>
</dbReference>
<dbReference type="PANTHER" id="PTHR43757:SF2">
    <property type="entry name" value="AMINOMETHYLTRANSFERASE, MITOCHONDRIAL"/>
    <property type="match status" value="1"/>
</dbReference>
<evidence type="ECO:0000313" key="7">
    <source>
        <dbReference type="EMBL" id="MEQ2511886.1"/>
    </source>
</evidence>
<comment type="similarity">
    <text evidence="1">Belongs to the SHMT family.</text>
</comment>
<dbReference type="NCBIfam" id="TIGR00528">
    <property type="entry name" value="gcvT"/>
    <property type="match status" value="1"/>
</dbReference>
<dbReference type="InterPro" id="IPR019798">
    <property type="entry name" value="Ser_HO-MeTrfase_PLP_BS"/>
</dbReference>
<proteinExistence type="inferred from homology"/>
<evidence type="ECO:0000256" key="1">
    <source>
        <dbReference type="ARBA" id="ARBA00006376"/>
    </source>
</evidence>
<keyword evidence="3" id="KW-0554">One-carbon metabolism</keyword>
<dbReference type="SUPFAM" id="SSF53383">
    <property type="entry name" value="PLP-dependent transferases"/>
    <property type="match status" value="1"/>
</dbReference>
<dbReference type="InterPro" id="IPR028896">
    <property type="entry name" value="GcvT/YgfZ/DmdA"/>
</dbReference>
<dbReference type="NCBIfam" id="NF001567">
    <property type="entry name" value="PRK00389.1"/>
    <property type="match status" value="1"/>
</dbReference>
<evidence type="ECO:0000256" key="4">
    <source>
        <dbReference type="ARBA" id="ARBA00022679"/>
    </source>
</evidence>
<organism evidence="7 8">
    <name type="scientific">Faecousia intestinalis</name>
    <dbReference type="NCBI Taxonomy" id="3133167"/>
    <lineage>
        <taxon>Bacteria</taxon>
        <taxon>Bacillati</taxon>
        <taxon>Bacillota</taxon>
        <taxon>Clostridia</taxon>
        <taxon>Eubacteriales</taxon>
        <taxon>Oscillospiraceae</taxon>
        <taxon>Faecousia</taxon>
    </lineage>
</organism>
<name>A0ABV1G8Y5_9FIRM</name>
<dbReference type="InterPro" id="IPR006222">
    <property type="entry name" value="GCVT_N"/>
</dbReference>
<evidence type="ECO:0000259" key="5">
    <source>
        <dbReference type="Pfam" id="PF00464"/>
    </source>
</evidence>
<comment type="caution">
    <text evidence="7">The sequence shown here is derived from an EMBL/GenBank/DDBJ whole genome shotgun (WGS) entry which is preliminary data.</text>
</comment>
<feature type="domain" description="GCVT N-terminal" evidence="6">
    <location>
        <begin position="9"/>
        <end position="246"/>
    </location>
</feature>
<dbReference type="PROSITE" id="PS00096">
    <property type="entry name" value="SHMT"/>
    <property type="match status" value="1"/>
</dbReference>
<reference evidence="7 8" key="1">
    <citation type="submission" date="2024-03" db="EMBL/GenBank/DDBJ databases">
        <title>Human intestinal bacterial collection.</title>
        <authorList>
            <person name="Pauvert C."/>
            <person name="Hitch T.C.A."/>
            <person name="Clavel T."/>
        </authorList>
    </citation>
    <scope>NUCLEOTIDE SEQUENCE [LARGE SCALE GENOMIC DNA]</scope>
    <source>
        <strain evidence="7 8">CLA-AA-H192</strain>
    </source>
</reference>
<keyword evidence="4 7" id="KW-0808">Transferase</keyword>